<evidence type="ECO:0000313" key="2">
    <source>
        <dbReference type="EMBL" id="CAF3881569.1"/>
    </source>
</evidence>
<dbReference type="EMBL" id="CAJOBC010005956">
    <property type="protein sequence ID" value="CAF3881569.1"/>
    <property type="molecule type" value="Genomic_DNA"/>
</dbReference>
<dbReference type="EMBL" id="CAJNOQ010005956">
    <property type="protein sequence ID" value="CAF1117770.1"/>
    <property type="molecule type" value="Genomic_DNA"/>
</dbReference>
<dbReference type="Proteomes" id="UP000663829">
    <property type="component" value="Unassembled WGS sequence"/>
</dbReference>
<protein>
    <submittedName>
        <fullName evidence="1">Uncharacterized protein</fullName>
    </submittedName>
</protein>
<evidence type="ECO:0000313" key="1">
    <source>
        <dbReference type="EMBL" id="CAF1117770.1"/>
    </source>
</evidence>
<accession>A0A814QCV4</accession>
<name>A0A814QCV4_9BILA</name>
<dbReference type="Proteomes" id="UP000681722">
    <property type="component" value="Unassembled WGS sequence"/>
</dbReference>
<proteinExistence type="predicted"/>
<comment type="caution">
    <text evidence="1">The sequence shown here is derived from an EMBL/GenBank/DDBJ whole genome shotgun (WGS) entry which is preliminary data.</text>
</comment>
<gene>
    <name evidence="1" type="ORF">GPM918_LOCUS19540</name>
    <name evidence="2" type="ORF">SRO942_LOCUS19537</name>
</gene>
<reference evidence="1" key="1">
    <citation type="submission" date="2021-02" db="EMBL/GenBank/DDBJ databases">
        <authorList>
            <person name="Nowell W R."/>
        </authorList>
    </citation>
    <scope>NUCLEOTIDE SEQUENCE</scope>
</reference>
<evidence type="ECO:0000313" key="3">
    <source>
        <dbReference type="Proteomes" id="UP000663829"/>
    </source>
</evidence>
<dbReference type="AlphaFoldDB" id="A0A814QCV4"/>
<keyword evidence="3" id="KW-1185">Reference proteome</keyword>
<organism evidence="1 3">
    <name type="scientific">Didymodactylos carnosus</name>
    <dbReference type="NCBI Taxonomy" id="1234261"/>
    <lineage>
        <taxon>Eukaryota</taxon>
        <taxon>Metazoa</taxon>
        <taxon>Spiralia</taxon>
        <taxon>Gnathifera</taxon>
        <taxon>Rotifera</taxon>
        <taxon>Eurotatoria</taxon>
        <taxon>Bdelloidea</taxon>
        <taxon>Philodinida</taxon>
        <taxon>Philodinidae</taxon>
        <taxon>Didymodactylos</taxon>
    </lineage>
</organism>
<sequence length="111" mass="11908">MWSRSDQSCPDACNIPFTSINQDNGYNCIDVGSILGPGAFICECPGDLAPGELNAPCRICNNVTNICGPNPALHRCTEGDFGPLPTDKFACFCRSSTSDRFISTIPEQRCG</sequence>